<keyword evidence="4" id="KW-1185">Reference proteome</keyword>
<dbReference type="InterPro" id="IPR039486">
    <property type="entry name" value="Mug56/Spo71_PH"/>
</dbReference>
<dbReference type="InterPro" id="IPR057379">
    <property type="entry name" value="PH_SPO71"/>
</dbReference>
<evidence type="ECO:0000313" key="4">
    <source>
        <dbReference type="Proteomes" id="UP000886523"/>
    </source>
</evidence>
<dbReference type="Proteomes" id="UP000886523">
    <property type="component" value="Unassembled WGS sequence"/>
</dbReference>
<dbReference type="PANTHER" id="PTHR28076">
    <property type="entry name" value="SPORULATION-SPECIFIC PROTEIN 71"/>
    <property type="match status" value="1"/>
</dbReference>
<dbReference type="Pfam" id="PF23207">
    <property type="entry name" value="PH_SPO71"/>
    <property type="match status" value="1"/>
</dbReference>
<dbReference type="InterPro" id="IPR001849">
    <property type="entry name" value="PH_domain"/>
</dbReference>
<comment type="caution">
    <text evidence="3">The sequence shown here is derived from an EMBL/GenBank/DDBJ whole genome shotgun (WGS) entry which is preliminary data.</text>
</comment>
<evidence type="ECO:0000313" key="3">
    <source>
        <dbReference type="EMBL" id="KAF9517280.1"/>
    </source>
</evidence>
<gene>
    <name evidence="3" type="ORF">BS47DRAFT_553818</name>
</gene>
<dbReference type="InterPro" id="IPR040345">
    <property type="entry name" value="Mug56/Spo71"/>
</dbReference>
<name>A0A9P6B485_9AGAM</name>
<accession>A0A9P6B485</accession>
<dbReference type="Pfam" id="PF15404">
    <property type="entry name" value="PH_4"/>
    <property type="match status" value="1"/>
</dbReference>
<dbReference type="SMART" id="SM00233">
    <property type="entry name" value="PH"/>
    <property type="match status" value="2"/>
</dbReference>
<protein>
    <recommendedName>
        <fullName evidence="2">PH domain-containing protein</fullName>
    </recommendedName>
</protein>
<evidence type="ECO:0000256" key="1">
    <source>
        <dbReference type="SAM" id="MobiDB-lite"/>
    </source>
</evidence>
<sequence>MLVKLSHSPSGNLPIPFDEDEARHHPHLAGKKWREFLVLWNGKDINLHENHSSQRNHPSYTISLISSTTRLSLYSQSDMSFCLTCNPTSISDPSISPFRRTFSGTDVFVFKCKARSRGVDWIWLLWRELGGEIPTTLDVQVPTLGTRITLDIPQNDVLGRPEGYKTLSRQYIVNICRNALSSLPQYASLMATEMEHGTSLGLAWRRQMQLDWVWLDGDVNGAPRDWSTLFGLAFKQSNVPVQLELRVASHSSTKAHFADGTELVEPPSIEGYLYRIKPATLTRSNVYVASHNGNLFTMSPAHAFPPLIPQPPHDFANQAGGKAPILTREREISRGAEQILHATGYVDIRDISLVRRASETLAPQSHHTLTEGETAENPQLSDDNDLLNISYENDPGGETFLAHSTDGVSRKLGRSFELVMRSGAFIRFEAHKTSNALEWIGRLRALVRFWSRRHRVDARVETDLVHLSAGKPRFEVPRANVSRSQGHHVPSALPDPQGAAHLLSSFWTWCVLDVCGSVVKTGLLYAKYGPRKHFQHMCMVLIPGHIVLFHASSSKAGHHHHARTVSLIDSYVYSGLLAASDLPFLFDTTVARRYKDGLETNDPDLDTTFVLRYHSHPLGWDKSGADDEKPFKPKAANTTVPPLNSKHQLLIFKARSKLERDAWCWALNAEIERVVRATADRDERFRSGG</sequence>
<proteinExistence type="predicted"/>
<feature type="region of interest" description="Disordered" evidence="1">
    <location>
        <begin position="362"/>
        <end position="383"/>
    </location>
</feature>
<evidence type="ECO:0000259" key="2">
    <source>
        <dbReference type="SMART" id="SM00233"/>
    </source>
</evidence>
<dbReference type="GO" id="GO:1902657">
    <property type="term" value="P:protein localization to prospore membrane"/>
    <property type="evidence" value="ECO:0007669"/>
    <property type="project" value="InterPro"/>
</dbReference>
<dbReference type="EMBL" id="MU128933">
    <property type="protein sequence ID" value="KAF9517280.1"/>
    <property type="molecule type" value="Genomic_DNA"/>
</dbReference>
<organism evidence="3 4">
    <name type="scientific">Hydnum rufescens UP504</name>
    <dbReference type="NCBI Taxonomy" id="1448309"/>
    <lineage>
        <taxon>Eukaryota</taxon>
        <taxon>Fungi</taxon>
        <taxon>Dikarya</taxon>
        <taxon>Basidiomycota</taxon>
        <taxon>Agaricomycotina</taxon>
        <taxon>Agaricomycetes</taxon>
        <taxon>Cantharellales</taxon>
        <taxon>Hydnaceae</taxon>
        <taxon>Hydnum</taxon>
    </lineage>
</organism>
<reference evidence="3" key="1">
    <citation type="journal article" date="2020" name="Nat. Commun.">
        <title>Large-scale genome sequencing of mycorrhizal fungi provides insights into the early evolution of symbiotic traits.</title>
        <authorList>
            <person name="Miyauchi S."/>
            <person name="Kiss E."/>
            <person name="Kuo A."/>
            <person name="Drula E."/>
            <person name="Kohler A."/>
            <person name="Sanchez-Garcia M."/>
            <person name="Morin E."/>
            <person name="Andreopoulos B."/>
            <person name="Barry K.W."/>
            <person name="Bonito G."/>
            <person name="Buee M."/>
            <person name="Carver A."/>
            <person name="Chen C."/>
            <person name="Cichocki N."/>
            <person name="Clum A."/>
            <person name="Culley D."/>
            <person name="Crous P.W."/>
            <person name="Fauchery L."/>
            <person name="Girlanda M."/>
            <person name="Hayes R.D."/>
            <person name="Keri Z."/>
            <person name="LaButti K."/>
            <person name="Lipzen A."/>
            <person name="Lombard V."/>
            <person name="Magnuson J."/>
            <person name="Maillard F."/>
            <person name="Murat C."/>
            <person name="Nolan M."/>
            <person name="Ohm R.A."/>
            <person name="Pangilinan J."/>
            <person name="Pereira M.F."/>
            <person name="Perotto S."/>
            <person name="Peter M."/>
            <person name="Pfister S."/>
            <person name="Riley R."/>
            <person name="Sitrit Y."/>
            <person name="Stielow J.B."/>
            <person name="Szollosi G."/>
            <person name="Zifcakova L."/>
            <person name="Stursova M."/>
            <person name="Spatafora J.W."/>
            <person name="Tedersoo L."/>
            <person name="Vaario L.M."/>
            <person name="Yamada A."/>
            <person name="Yan M."/>
            <person name="Wang P."/>
            <person name="Xu J."/>
            <person name="Bruns T."/>
            <person name="Baldrian P."/>
            <person name="Vilgalys R."/>
            <person name="Dunand C."/>
            <person name="Henrissat B."/>
            <person name="Grigoriev I.V."/>
            <person name="Hibbett D."/>
            <person name="Nagy L.G."/>
            <person name="Martin F.M."/>
        </authorList>
    </citation>
    <scope>NUCLEOTIDE SEQUENCE</scope>
    <source>
        <strain evidence="3">UP504</strain>
    </source>
</reference>
<dbReference type="OrthoDB" id="5579281at2759"/>
<dbReference type="PANTHER" id="PTHR28076:SF1">
    <property type="entry name" value="PROSPORE MEMBRANE ADAPTER PROTEIN SPO71"/>
    <property type="match status" value="1"/>
</dbReference>
<dbReference type="AlphaFoldDB" id="A0A9P6B485"/>
<feature type="domain" description="PH" evidence="2">
    <location>
        <begin position="267"/>
        <end position="450"/>
    </location>
</feature>
<feature type="domain" description="PH" evidence="2">
    <location>
        <begin position="518"/>
        <end position="674"/>
    </location>
</feature>